<name>T0ZIJ7_9ZZZZ</name>
<sequence>AQANRQGSYYSSPWSGYNGAYFASNYKGGLQVVGGNLTSQSFLVNEPYLNFKIISAQSNLMYVQILSNNTPVITTYFDSFKVPGNEANASSTFVNASINLLPLICNNAQIKVYSGTGIVTGGNANLNYIAVTGFYLSKKPVSSPGVIVNQTVNFTH</sequence>
<reference evidence="1" key="1">
    <citation type="submission" date="2013-08" db="EMBL/GenBank/DDBJ databases">
        <authorList>
            <person name="Mendez C."/>
            <person name="Richter M."/>
            <person name="Ferrer M."/>
            <person name="Sanchez J."/>
        </authorList>
    </citation>
    <scope>NUCLEOTIDE SEQUENCE</scope>
</reference>
<feature type="non-terminal residue" evidence="1">
    <location>
        <position position="1"/>
    </location>
</feature>
<comment type="caution">
    <text evidence="1">The sequence shown here is derived from an EMBL/GenBank/DDBJ whole genome shotgun (WGS) entry which is preliminary data.</text>
</comment>
<organism evidence="1">
    <name type="scientific">mine drainage metagenome</name>
    <dbReference type="NCBI Taxonomy" id="410659"/>
    <lineage>
        <taxon>unclassified sequences</taxon>
        <taxon>metagenomes</taxon>
        <taxon>ecological metagenomes</taxon>
    </lineage>
</organism>
<dbReference type="EMBL" id="AUZX01015198">
    <property type="protein sequence ID" value="EQD29670.1"/>
    <property type="molecule type" value="Genomic_DNA"/>
</dbReference>
<dbReference type="AlphaFoldDB" id="T0ZIJ7"/>
<protein>
    <submittedName>
        <fullName evidence="1">Uncharacterized protein</fullName>
    </submittedName>
</protein>
<accession>T0ZIJ7</accession>
<gene>
    <name evidence="1" type="ORF">B1A_20591</name>
</gene>
<evidence type="ECO:0000313" key="1">
    <source>
        <dbReference type="EMBL" id="EQD29670.1"/>
    </source>
</evidence>
<reference evidence="1" key="2">
    <citation type="journal article" date="2014" name="ISME J.">
        <title>Microbial stratification in low pH oxic and suboxic macroscopic growths along an acid mine drainage.</title>
        <authorList>
            <person name="Mendez-Garcia C."/>
            <person name="Mesa V."/>
            <person name="Sprenger R.R."/>
            <person name="Richter M."/>
            <person name="Diez M.S."/>
            <person name="Solano J."/>
            <person name="Bargiela R."/>
            <person name="Golyshina O.V."/>
            <person name="Manteca A."/>
            <person name="Ramos J.L."/>
            <person name="Gallego J.R."/>
            <person name="Llorente I."/>
            <person name="Martins Dos Santos V.A."/>
            <person name="Jensen O.N."/>
            <person name="Pelaez A.I."/>
            <person name="Sanchez J."/>
            <person name="Ferrer M."/>
        </authorList>
    </citation>
    <scope>NUCLEOTIDE SEQUENCE</scope>
</reference>
<proteinExistence type="predicted"/>